<feature type="region of interest" description="Disordered" evidence="1">
    <location>
        <begin position="717"/>
        <end position="739"/>
    </location>
</feature>
<feature type="compositionally biased region" description="Low complexity" evidence="1">
    <location>
        <begin position="723"/>
        <end position="739"/>
    </location>
</feature>
<dbReference type="EMBL" id="ML991827">
    <property type="protein sequence ID" value="KAF2231418.1"/>
    <property type="molecule type" value="Genomic_DNA"/>
</dbReference>
<dbReference type="InterPro" id="IPR052766">
    <property type="entry name" value="S41A_metabolite_peptidase"/>
</dbReference>
<keyword evidence="6" id="KW-1185">Reference proteome</keyword>
<evidence type="ECO:0000313" key="6">
    <source>
        <dbReference type="Proteomes" id="UP000800092"/>
    </source>
</evidence>
<protein>
    <submittedName>
        <fullName evidence="5">Uncharacterized protein</fullName>
    </submittedName>
</protein>
<feature type="chain" id="PRO_5025524100" evidence="2">
    <location>
        <begin position="23"/>
        <end position="913"/>
    </location>
</feature>
<feature type="signal peptide" evidence="2">
    <location>
        <begin position="1"/>
        <end position="22"/>
    </location>
</feature>
<name>A0A6A6H0Q7_VIRVR</name>
<gene>
    <name evidence="5" type="ORF">EV356DRAFT_518580</name>
</gene>
<sequence>MFFASLEVFSFILFISPFLVSASLSVPVNVTACAILNSQQNIFYASDAYACLRSVPFNQAVATRFIGWLLNRLEFQTTTAYLRAPPSTYRQPAVNLEAELDKIQDNLDRNGYENQYEFEAAVQRVIFAAHDSHLYLDAGALSVFSFLSPISIASISIDGQQAPKLYVIDDIDTAQTNWSGGQPSPIKTINGQNSTDFMKSFAKENAIGNLEPHADWNQLMSSSVTSSLGRYSIFESGVTFYPGDTLTVIRENGSVVGPYKWLAFYNPHGPTGPLMTGGDFYNFFVLGLLPASYNSADASLSNSRRKTRRDSLLPLLDTNLANDTNKLSGWLDSAYPEHPDIMQNDLGFGGYVTGYFFRSTKRAVLSIPSFSMDPNDPQSFSDTITAFIKQSQQLGMKQVVIDLQANRGGNTMQAIDAFKQFFPGVNPYTGTRMRSHSFGNAIGQTFTNYFNEHPPNNAINPRYYDMVQSEWVASTRLDTAGNNYTSWNQYTGENLFAGDTFTNVQQYNLSSFVFDVLYSGGIEVYGYPDRQVENATSPFSPEDIIILTDGLCASDCALFLDLMQRQGVRIVVAGGQPTDGPMQAAGGTRGAELYDTSSLDDDIFEASKLSPNVNASLLSLEQPIWVISATVNLRDQLRPDDTEPLQFKYQPATCRIFYTPSTWTDFTQLWNYAADAIWKNSSLCVPGSTGHPYYTPSYSGSNSTTLSRRAPRTIRSASLQPRAGSSLPSSSSSAATGSSISSTGASTSFLGDACPANQIGRPFAAGGSRFECRSVQFCTVNNFNQKSYSNRPVLVTLSGFYTQKAYIDQASTKAYNCPGQYCVPLGRENPPFQQVNGNSRYSGQWWVPCYCQLSKQRCQTRAETLLHGSSDEPAAEGDGDTQAQKSEGVTHEQWLNKGDIGGIINAGLAPWKR</sequence>
<dbReference type="InterPro" id="IPR029045">
    <property type="entry name" value="ClpP/crotonase-like_dom_sf"/>
</dbReference>
<keyword evidence="2" id="KW-0732">Signal</keyword>
<dbReference type="GO" id="GO:0008236">
    <property type="term" value="F:serine-type peptidase activity"/>
    <property type="evidence" value="ECO:0007669"/>
    <property type="project" value="InterPro"/>
</dbReference>
<dbReference type="GO" id="GO:0006508">
    <property type="term" value="P:proteolysis"/>
    <property type="evidence" value="ECO:0007669"/>
    <property type="project" value="InterPro"/>
</dbReference>
<feature type="region of interest" description="Disordered" evidence="1">
    <location>
        <begin position="868"/>
        <end position="889"/>
    </location>
</feature>
<dbReference type="PANTHER" id="PTHR37049">
    <property type="entry name" value="PEPTIDASE S41 FAMILY PROTEIN"/>
    <property type="match status" value="1"/>
</dbReference>
<dbReference type="AlphaFoldDB" id="A0A6A6H0Q7"/>
<dbReference type="Pfam" id="PF03572">
    <property type="entry name" value="Peptidase_S41"/>
    <property type="match status" value="1"/>
</dbReference>
<dbReference type="Proteomes" id="UP000800092">
    <property type="component" value="Unassembled WGS sequence"/>
</dbReference>
<accession>A0A6A6H0Q7</accession>
<reference evidence="5" key="1">
    <citation type="journal article" date="2020" name="Stud. Mycol.">
        <title>101 Dothideomycetes genomes: a test case for predicting lifestyles and emergence of pathogens.</title>
        <authorList>
            <person name="Haridas S."/>
            <person name="Albert R."/>
            <person name="Binder M."/>
            <person name="Bloem J."/>
            <person name="Labutti K."/>
            <person name="Salamov A."/>
            <person name="Andreopoulos B."/>
            <person name="Baker S."/>
            <person name="Barry K."/>
            <person name="Bills G."/>
            <person name="Bluhm B."/>
            <person name="Cannon C."/>
            <person name="Castanera R."/>
            <person name="Culley D."/>
            <person name="Daum C."/>
            <person name="Ezra D."/>
            <person name="Gonzalez J."/>
            <person name="Henrissat B."/>
            <person name="Kuo A."/>
            <person name="Liang C."/>
            <person name="Lipzen A."/>
            <person name="Lutzoni F."/>
            <person name="Magnuson J."/>
            <person name="Mondo S."/>
            <person name="Nolan M."/>
            <person name="Ohm R."/>
            <person name="Pangilinan J."/>
            <person name="Park H.-J."/>
            <person name="Ramirez L."/>
            <person name="Alfaro M."/>
            <person name="Sun H."/>
            <person name="Tritt A."/>
            <person name="Yoshinaga Y."/>
            <person name="Zwiers L.-H."/>
            <person name="Turgeon B."/>
            <person name="Goodwin S."/>
            <person name="Spatafora J."/>
            <person name="Crous P."/>
            <person name="Grigoriev I."/>
        </authorList>
    </citation>
    <scope>NUCLEOTIDE SEQUENCE</scope>
    <source>
        <strain evidence="5">Tuck. ex Michener</strain>
    </source>
</reference>
<feature type="domain" description="Tail specific protease" evidence="3">
    <location>
        <begin position="363"/>
        <end position="578"/>
    </location>
</feature>
<dbReference type="SUPFAM" id="SSF52096">
    <property type="entry name" value="ClpP/crotonase"/>
    <property type="match status" value="1"/>
</dbReference>
<dbReference type="InterPro" id="IPR056186">
    <property type="entry name" value="PDZ_CPAF-rel"/>
</dbReference>
<dbReference type="Gene3D" id="3.90.226.10">
    <property type="entry name" value="2-enoyl-CoA Hydratase, Chain A, domain 1"/>
    <property type="match status" value="1"/>
</dbReference>
<dbReference type="Pfam" id="PF23658">
    <property type="entry name" value="PDZ_CPAF_rel"/>
    <property type="match status" value="1"/>
</dbReference>
<evidence type="ECO:0000256" key="1">
    <source>
        <dbReference type="SAM" id="MobiDB-lite"/>
    </source>
</evidence>
<evidence type="ECO:0000256" key="2">
    <source>
        <dbReference type="SAM" id="SignalP"/>
    </source>
</evidence>
<organism evidence="5 6">
    <name type="scientific">Viridothelium virens</name>
    <name type="common">Speckled blister lichen</name>
    <name type="synonym">Trypethelium virens</name>
    <dbReference type="NCBI Taxonomy" id="1048519"/>
    <lineage>
        <taxon>Eukaryota</taxon>
        <taxon>Fungi</taxon>
        <taxon>Dikarya</taxon>
        <taxon>Ascomycota</taxon>
        <taxon>Pezizomycotina</taxon>
        <taxon>Dothideomycetes</taxon>
        <taxon>Dothideomycetes incertae sedis</taxon>
        <taxon>Trypetheliales</taxon>
        <taxon>Trypetheliaceae</taxon>
        <taxon>Viridothelium</taxon>
    </lineage>
</organism>
<evidence type="ECO:0000259" key="4">
    <source>
        <dbReference type="Pfam" id="PF23658"/>
    </source>
</evidence>
<feature type="domain" description="CPAF-like PDZ" evidence="4">
    <location>
        <begin position="145"/>
        <end position="263"/>
    </location>
</feature>
<dbReference type="InterPro" id="IPR005151">
    <property type="entry name" value="Tail-specific_protease"/>
</dbReference>
<proteinExistence type="predicted"/>
<dbReference type="PANTHER" id="PTHR37049:SF5">
    <property type="entry name" value="TAIL SPECIFIC PROTEASE DOMAIN-CONTAINING PROTEIN"/>
    <property type="match status" value="1"/>
</dbReference>
<dbReference type="OrthoDB" id="27214at2759"/>
<evidence type="ECO:0000313" key="5">
    <source>
        <dbReference type="EMBL" id="KAF2231418.1"/>
    </source>
</evidence>
<evidence type="ECO:0000259" key="3">
    <source>
        <dbReference type="Pfam" id="PF03572"/>
    </source>
</evidence>